<dbReference type="EMBL" id="MN740278">
    <property type="protein sequence ID" value="QHT97512.1"/>
    <property type="molecule type" value="Genomic_DNA"/>
</dbReference>
<keyword evidence="1" id="KW-1133">Transmembrane helix</keyword>
<evidence type="ECO:0000256" key="1">
    <source>
        <dbReference type="SAM" id="Phobius"/>
    </source>
</evidence>
<dbReference type="AlphaFoldDB" id="A0A6C0IWP6"/>
<sequence>MDIKTQLLLGITGTIICFGGYTAFSSEKKNIYKDKFKNIVFNNRSKTPDIEMITINEAIEKGYTSESFDLTKMSKEDNRQFDIGPLKPYLEKGMSFDQARLEFVQDKIKNIPD</sequence>
<organism evidence="2">
    <name type="scientific">viral metagenome</name>
    <dbReference type="NCBI Taxonomy" id="1070528"/>
    <lineage>
        <taxon>unclassified sequences</taxon>
        <taxon>metagenomes</taxon>
        <taxon>organismal metagenomes</taxon>
    </lineage>
</organism>
<name>A0A6C0IWP6_9ZZZZ</name>
<keyword evidence="1" id="KW-0472">Membrane</keyword>
<reference evidence="2" key="1">
    <citation type="journal article" date="2020" name="Nature">
        <title>Giant virus diversity and host interactions through global metagenomics.</title>
        <authorList>
            <person name="Schulz F."/>
            <person name="Roux S."/>
            <person name="Paez-Espino D."/>
            <person name="Jungbluth S."/>
            <person name="Walsh D.A."/>
            <person name="Denef V.J."/>
            <person name="McMahon K.D."/>
            <person name="Konstantinidis K.T."/>
            <person name="Eloe-Fadrosh E.A."/>
            <person name="Kyrpides N.C."/>
            <person name="Woyke T."/>
        </authorList>
    </citation>
    <scope>NUCLEOTIDE SEQUENCE</scope>
    <source>
        <strain evidence="2">GVMAG-M-3300025138-11</strain>
    </source>
</reference>
<proteinExistence type="predicted"/>
<accession>A0A6C0IWP6</accession>
<keyword evidence="1" id="KW-0812">Transmembrane</keyword>
<protein>
    <submittedName>
        <fullName evidence="2">Uncharacterized protein</fullName>
    </submittedName>
</protein>
<evidence type="ECO:0000313" key="2">
    <source>
        <dbReference type="EMBL" id="QHT97512.1"/>
    </source>
</evidence>
<feature type="transmembrane region" description="Helical" evidence="1">
    <location>
        <begin position="6"/>
        <end position="24"/>
    </location>
</feature>